<name>A0A4Q1JIL4_9BACT</name>
<dbReference type="Proteomes" id="UP000289703">
    <property type="component" value="Unassembled WGS sequence"/>
</dbReference>
<keyword evidence="3" id="KW-1185">Reference proteome</keyword>
<accession>A0A4Q1JIL4</accession>
<evidence type="ECO:0000313" key="3">
    <source>
        <dbReference type="Proteomes" id="UP000289703"/>
    </source>
</evidence>
<feature type="non-terminal residue" evidence="2">
    <location>
        <position position="1"/>
    </location>
</feature>
<evidence type="ECO:0000259" key="1">
    <source>
        <dbReference type="Pfam" id="PF02769"/>
    </source>
</evidence>
<reference evidence="2 3" key="1">
    <citation type="submission" date="2019-01" db="EMBL/GenBank/DDBJ databases">
        <title>Ancylomarina salipaludis sp. nov., isolated from a salt marsh.</title>
        <authorList>
            <person name="Yoon J.-H."/>
        </authorList>
    </citation>
    <scope>NUCLEOTIDE SEQUENCE [LARGE SCALE GENOMIC DNA]</scope>
    <source>
        <strain evidence="2 3">SHSM-M15</strain>
    </source>
</reference>
<gene>
    <name evidence="2" type="ORF">EO244_16835</name>
</gene>
<dbReference type="InterPro" id="IPR036676">
    <property type="entry name" value="PurM-like_C_sf"/>
</dbReference>
<dbReference type="AlphaFoldDB" id="A0A4Q1JIL4"/>
<dbReference type="SUPFAM" id="SSF56042">
    <property type="entry name" value="PurM C-terminal domain-like"/>
    <property type="match status" value="1"/>
</dbReference>
<proteinExistence type="predicted"/>
<dbReference type="Pfam" id="PF02769">
    <property type="entry name" value="AIRS_C"/>
    <property type="match status" value="1"/>
</dbReference>
<organism evidence="2 3">
    <name type="scientific">Ancylomarina salipaludis</name>
    <dbReference type="NCBI Taxonomy" id="2501299"/>
    <lineage>
        <taxon>Bacteria</taxon>
        <taxon>Pseudomonadati</taxon>
        <taxon>Bacteroidota</taxon>
        <taxon>Bacteroidia</taxon>
        <taxon>Marinilabiliales</taxon>
        <taxon>Marinifilaceae</taxon>
        <taxon>Ancylomarina</taxon>
    </lineage>
</organism>
<evidence type="ECO:0000313" key="2">
    <source>
        <dbReference type="EMBL" id="RXQ86808.1"/>
    </source>
</evidence>
<dbReference type="EMBL" id="SAXA01000051">
    <property type="protein sequence ID" value="RXQ86808.1"/>
    <property type="molecule type" value="Genomic_DNA"/>
</dbReference>
<protein>
    <submittedName>
        <fullName evidence="2">Phosphoribosylformylglycinamidine synthase II</fullName>
    </submittedName>
</protein>
<comment type="caution">
    <text evidence="2">The sequence shown here is derived from an EMBL/GenBank/DDBJ whole genome shotgun (WGS) entry which is preliminary data.</text>
</comment>
<sequence>GLLVAVAEMAMASGTGAVLLASPERVPAHGWWFGEDQARYVVAVADGAAFLARAAAAGVPARHLGRTGGQELTLAGVFSISVERLRAANAAWLPGLMKA</sequence>
<dbReference type="InterPro" id="IPR010918">
    <property type="entry name" value="PurM-like_C_dom"/>
</dbReference>
<feature type="domain" description="PurM-like C-terminal" evidence="1">
    <location>
        <begin position="1"/>
        <end position="70"/>
    </location>
</feature>
<dbReference type="Gene3D" id="3.90.650.10">
    <property type="entry name" value="PurM-like C-terminal domain"/>
    <property type="match status" value="1"/>
</dbReference>